<sequence length="85" mass="9352">LFKRFTCAPNVLFGDVHIRRETHFVPIVPSSSEDTPSADEFTSETGKGSENLETSECSEISECQETSEISEASENLETSECSEDS</sequence>
<gene>
    <name evidence="2" type="ORF">D917_04786</name>
</gene>
<feature type="non-terminal residue" evidence="2">
    <location>
        <position position="1"/>
    </location>
</feature>
<accession>A0A1Y3EY06</accession>
<feature type="region of interest" description="Disordered" evidence="1">
    <location>
        <begin position="27"/>
        <end position="85"/>
    </location>
</feature>
<comment type="caution">
    <text evidence="2">The sequence shown here is derived from an EMBL/GenBank/DDBJ whole genome shotgun (WGS) entry which is preliminary data.</text>
</comment>
<dbReference type="EMBL" id="LVZM01000005">
    <property type="protein sequence ID" value="OUC50082.1"/>
    <property type="molecule type" value="Genomic_DNA"/>
</dbReference>
<protein>
    <submittedName>
        <fullName evidence="2">Uncharacterized protein</fullName>
    </submittedName>
</protein>
<feature type="non-terminal residue" evidence="2">
    <location>
        <position position="85"/>
    </location>
</feature>
<evidence type="ECO:0000313" key="3">
    <source>
        <dbReference type="Proteomes" id="UP000243006"/>
    </source>
</evidence>
<feature type="compositionally biased region" description="Polar residues" evidence="1">
    <location>
        <begin position="43"/>
        <end position="79"/>
    </location>
</feature>
<dbReference type="AlphaFoldDB" id="A0A1Y3EY06"/>
<reference evidence="2 3" key="1">
    <citation type="submission" date="2015-04" db="EMBL/GenBank/DDBJ databases">
        <title>Draft genome of the roundworm Trichinella nativa.</title>
        <authorList>
            <person name="Mitreva M."/>
        </authorList>
    </citation>
    <scope>NUCLEOTIDE SEQUENCE [LARGE SCALE GENOMIC DNA]</scope>
    <source>
        <strain evidence="2 3">ISS45</strain>
    </source>
</reference>
<name>A0A1Y3EY06_9BILA</name>
<organism evidence="2 3">
    <name type="scientific">Trichinella nativa</name>
    <dbReference type="NCBI Taxonomy" id="6335"/>
    <lineage>
        <taxon>Eukaryota</taxon>
        <taxon>Metazoa</taxon>
        <taxon>Ecdysozoa</taxon>
        <taxon>Nematoda</taxon>
        <taxon>Enoplea</taxon>
        <taxon>Dorylaimia</taxon>
        <taxon>Trichinellida</taxon>
        <taxon>Trichinellidae</taxon>
        <taxon>Trichinella</taxon>
    </lineage>
</organism>
<evidence type="ECO:0000256" key="1">
    <source>
        <dbReference type="SAM" id="MobiDB-lite"/>
    </source>
</evidence>
<dbReference type="Proteomes" id="UP000243006">
    <property type="component" value="Unassembled WGS sequence"/>
</dbReference>
<proteinExistence type="predicted"/>
<evidence type="ECO:0000313" key="2">
    <source>
        <dbReference type="EMBL" id="OUC50082.1"/>
    </source>
</evidence>